<accession>A0A0G4LB46</accession>
<organism evidence="1 2">
    <name type="scientific">Verticillium longisporum</name>
    <name type="common">Verticillium dahliae var. longisporum</name>
    <dbReference type="NCBI Taxonomy" id="100787"/>
    <lineage>
        <taxon>Eukaryota</taxon>
        <taxon>Fungi</taxon>
        <taxon>Dikarya</taxon>
        <taxon>Ascomycota</taxon>
        <taxon>Pezizomycotina</taxon>
        <taxon>Sordariomycetes</taxon>
        <taxon>Hypocreomycetidae</taxon>
        <taxon>Glomerellales</taxon>
        <taxon>Plectosphaerellaceae</taxon>
        <taxon>Verticillium</taxon>
    </lineage>
</organism>
<protein>
    <submittedName>
        <fullName evidence="1">Uncharacterized protein</fullName>
    </submittedName>
</protein>
<evidence type="ECO:0000313" key="1">
    <source>
        <dbReference type="EMBL" id="CRK19191.1"/>
    </source>
</evidence>
<reference evidence="2" key="1">
    <citation type="submission" date="2015-05" db="EMBL/GenBank/DDBJ databases">
        <authorList>
            <person name="Fogelqvist Johan"/>
        </authorList>
    </citation>
    <scope>NUCLEOTIDE SEQUENCE [LARGE SCALE GENOMIC DNA]</scope>
</reference>
<dbReference type="Proteomes" id="UP000045706">
    <property type="component" value="Unassembled WGS sequence"/>
</dbReference>
<evidence type="ECO:0000313" key="2">
    <source>
        <dbReference type="Proteomes" id="UP000045706"/>
    </source>
</evidence>
<sequence>MGALLYLKQDPIIWQGYQKSDASDARCFDEFARLMVGRNKGQLFTTLREGIQACWSEVYDIVNPFGDR</sequence>
<proteinExistence type="predicted"/>
<dbReference type="EMBL" id="CVQI01009779">
    <property type="protein sequence ID" value="CRK19191.1"/>
    <property type="molecule type" value="Genomic_DNA"/>
</dbReference>
<name>A0A0G4LB46_VERLO</name>
<gene>
    <name evidence="1" type="ORF">BN1723_011821</name>
</gene>
<dbReference type="AlphaFoldDB" id="A0A0G4LB46"/>